<dbReference type="Gene3D" id="3.60.130.30">
    <property type="match status" value="1"/>
</dbReference>
<evidence type="ECO:0008006" key="4">
    <source>
        <dbReference type="Google" id="ProtNLM"/>
    </source>
</evidence>
<protein>
    <recommendedName>
        <fullName evidence="4">Fe2OG dioxygenase domain-containing protein</fullName>
    </recommendedName>
</protein>
<accession>A0A0D2KNY7</accession>
<evidence type="ECO:0000313" key="2">
    <source>
        <dbReference type="EMBL" id="KJA16317.1"/>
    </source>
</evidence>
<name>A0A0D2KNY7_HYPSF</name>
<dbReference type="Proteomes" id="UP000054270">
    <property type="component" value="Unassembled WGS sequence"/>
</dbReference>
<proteinExistence type="predicted"/>
<organism evidence="2 3">
    <name type="scientific">Hypholoma sublateritium (strain FD-334 SS-4)</name>
    <dbReference type="NCBI Taxonomy" id="945553"/>
    <lineage>
        <taxon>Eukaryota</taxon>
        <taxon>Fungi</taxon>
        <taxon>Dikarya</taxon>
        <taxon>Basidiomycota</taxon>
        <taxon>Agaricomycotina</taxon>
        <taxon>Agaricomycetes</taxon>
        <taxon>Agaricomycetidae</taxon>
        <taxon>Agaricales</taxon>
        <taxon>Agaricineae</taxon>
        <taxon>Strophariaceae</taxon>
        <taxon>Hypholoma</taxon>
    </lineage>
</organism>
<gene>
    <name evidence="2" type="ORF">HYPSUDRAFT_71417</name>
</gene>
<dbReference type="OrthoDB" id="3249298at2759"/>
<dbReference type="AlphaFoldDB" id="A0A0D2KNY7"/>
<evidence type="ECO:0000313" key="3">
    <source>
        <dbReference type="Proteomes" id="UP000054270"/>
    </source>
</evidence>
<dbReference type="EMBL" id="KN817623">
    <property type="protein sequence ID" value="KJA16317.1"/>
    <property type="molecule type" value="Genomic_DNA"/>
</dbReference>
<evidence type="ECO:0000256" key="1">
    <source>
        <dbReference type="SAM" id="MobiDB-lite"/>
    </source>
</evidence>
<sequence>MVKSRTGKTATEKVRGNRSRAYSDRRGKQWVEKQAHAKIEKKWKNKTNFYRIKADANVVKGIMESRFAGIDPTTLPRAPESGRLQYALEETQITPEGLPPNLLMRFDNVISPEVNRRVVHAWDKVLDAGITFPKADPNRSATPALHLGSWSINQAKPIITAHSRAPTQSKEAEKAIDAFLKTVNKYVAPRIETFFKDNFPDQYNRQKRAYQHVACKLKNAYTSRPELNFGGTFFTVAVKEGSSERVHIDFNDDCKNVAFVVPFGDFQGADLCVPQLKTRVPVLPGQVVAFNAKLLAHCSSPIISGRRIILTLFTDYIILKRYGDL</sequence>
<dbReference type="OMA" id="LSCIGTH"/>
<feature type="compositionally biased region" description="Basic and acidic residues" evidence="1">
    <location>
        <begin position="10"/>
        <end position="27"/>
    </location>
</feature>
<feature type="region of interest" description="Disordered" evidence="1">
    <location>
        <begin position="1"/>
        <end position="27"/>
    </location>
</feature>
<keyword evidence="3" id="KW-1185">Reference proteome</keyword>
<reference evidence="3" key="1">
    <citation type="submission" date="2014-04" db="EMBL/GenBank/DDBJ databases">
        <title>Evolutionary Origins and Diversification of the Mycorrhizal Mutualists.</title>
        <authorList>
            <consortium name="DOE Joint Genome Institute"/>
            <consortium name="Mycorrhizal Genomics Consortium"/>
            <person name="Kohler A."/>
            <person name="Kuo A."/>
            <person name="Nagy L.G."/>
            <person name="Floudas D."/>
            <person name="Copeland A."/>
            <person name="Barry K.W."/>
            <person name="Cichocki N."/>
            <person name="Veneault-Fourrey C."/>
            <person name="LaButti K."/>
            <person name="Lindquist E.A."/>
            <person name="Lipzen A."/>
            <person name="Lundell T."/>
            <person name="Morin E."/>
            <person name="Murat C."/>
            <person name="Riley R."/>
            <person name="Ohm R."/>
            <person name="Sun H."/>
            <person name="Tunlid A."/>
            <person name="Henrissat B."/>
            <person name="Grigoriev I.V."/>
            <person name="Hibbett D.S."/>
            <person name="Martin F."/>
        </authorList>
    </citation>
    <scope>NUCLEOTIDE SEQUENCE [LARGE SCALE GENOMIC DNA]</scope>
    <source>
        <strain evidence="3">FD-334 SS-4</strain>
    </source>
</reference>